<sequence>MGAWGVAILSNDIAEDVSLRYKDLLSENYSSEESSKIVIDEFQNELGEDEITAFWLSFSLIQWKLGRLQNEVKYMALQIIDSGDDLLLWEEEPKLKKKRQDVLLKLKEQINSPQPKAKKVQKRFVTDTNLKAGDAISYQLLSGNYIILKVIGIIEESSEGRYPLFEVCDWQGKVIPSQEKIRQLPLKEWTWENESKEMNKLAIFQAGKKDDPSKRIKVIDEGVKIKLDMEPPYILFTWKEFDEKLKQFYHFN</sequence>
<evidence type="ECO:0000313" key="2">
    <source>
        <dbReference type="Proteomes" id="UP000028549"/>
    </source>
</evidence>
<dbReference type="STRING" id="246786.GS18_0220400"/>
<dbReference type="RefSeq" id="WP_029567208.1">
    <property type="nucleotide sequence ID" value="NZ_JNVC02000024.1"/>
</dbReference>
<dbReference type="EMBL" id="JNVC02000024">
    <property type="protein sequence ID" value="KEZ47208.1"/>
    <property type="molecule type" value="Genomic_DNA"/>
</dbReference>
<evidence type="ECO:0000313" key="1">
    <source>
        <dbReference type="EMBL" id="KEZ47208.1"/>
    </source>
</evidence>
<dbReference type="OrthoDB" id="362700at2"/>
<accession>A0A084GIP6</accession>
<comment type="caution">
    <text evidence="1">The sequence shown here is derived from an EMBL/GenBank/DDBJ whole genome shotgun (WGS) entry which is preliminary data.</text>
</comment>
<proteinExistence type="predicted"/>
<evidence type="ECO:0008006" key="3">
    <source>
        <dbReference type="Google" id="ProtNLM"/>
    </source>
</evidence>
<dbReference type="Proteomes" id="UP000028549">
    <property type="component" value="Unassembled WGS sequence"/>
</dbReference>
<reference evidence="1 2" key="1">
    <citation type="journal article" date="2005" name="Int. J. Syst. Evol. Microbiol.">
        <title>Bacillus cibi sp. nov., isolated from jeotgal, a traditional Korean fermented seafood.</title>
        <authorList>
            <person name="Yoon J.H."/>
            <person name="Lee C.H."/>
            <person name="Oh T.K."/>
        </authorList>
    </citation>
    <scope>NUCLEOTIDE SEQUENCE [LARGE SCALE GENOMIC DNA]</scope>
    <source>
        <strain evidence="1 2">DSM 16189</strain>
    </source>
</reference>
<name>A0A084GIP6_METID</name>
<keyword evidence="2" id="KW-1185">Reference proteome</keyword>
<gene>
    <name evidence="1" type="ORF">GS18_0220400</name>
</gene>
<protein>
    <recommendedName>
        <fullName evidence="3">DUF4259 domain-containing protein</fullName>
    </recommendedName>
</protein>
<organism evidence="1 2">
    <name type="scientific">Metabacillus indicus</name>
    <name type="common">Bacillus indicus</name>
    <dbReference type="NCBI Taxonomy" id="246786"/>
    <lineage>
        <taxon>Bacteria</taxon>
        <taxon>Bacillati</taxon>
        <taxon>Bacillota</taxon>
        <taxon>Bacilli</taxon>
        <taxon>Bacillales</taxon>
        <taxon>Bacillaceae</taxon>
        <taxon>Metabacillus</taxon>
    </lineage>
</organism>
<dbReference type="AlphaFoldDB" id="A0A084GIP6"/>